<dbReference type="SMART" id="SM01120">
    <property type="entry name" value="Dak2"/>
    <property type="match status" value="1"/>
</dbReference>
<dbReference type="EMBL" id="DVFZ01000078">
    <property type="protein sequence ID" value="HIQ82969.1"/>
    <property type="molecule type" value="Genomic_DNA"/>
</dbReference>
<dbReference type="GO" id="GO:0005829">
    <property type="term" value="C:cytosol"/>
    <property type="evidence" value="ECO:0007669"/>
    <property type="project" value="TreeGrafter"/>
</dbReference>
<dbReference type="GO" id="GO:0019563">
    <property type="term" value="P:glycerol catabolic process"/>
    <property type="evidence" value="ECO:0007669"/>
    <property type="project" value="TreeGrafter"/>
</dbReference>
<dbReference type="Proteomes" id="UP000824260">
    <property type="component" value="Unassembled WGS sequence"/>
</dbReference>
<sequence>MENVGFEQLAGLFASVGALFTQKREELCAMDAKLGDGDLGLTMSKGFAALPELMRAEAESAAGDVGKLLMKAGMKMSSLVPSTMGFLMSSGVMEGGKALKGRSEIDGAGLADYLEGFAAGVQKRGKCAQGQRTIYDAVKPAADAARSCSEENAAATPQAVIKAALEAAAEGVEKTKAMTPVFGKAAVHAAKCAGVPDQGAVAGYYMILGMYNYLCP</sequence>
<feature type="domain" description="DhaL" evidence="3">
    <location>
        <begin position="7"/>
        <end position="212"/>
    </location>
</feature>
<reference evidence="4" key="1">
    <citation type="submission" date="2020-10" db="EMBL/GenBank/DDBJ databases">
        <authorList>
            <person name="Gilroy R."/>
        </authorList>
    </citation>
    <scope>NUCLEOTIDE SEQUENCE</scope>
    <source>
        <strain evidence="4">ChiSjej6B24-2974</strain>
    </source>
</reference>
<organism evidence="4 5">
    <name type="scientific">Candidatus Pullichristensenella stercorigallinarum</name>
    <dbReference type="NCBI Taxonomy" id="2840909"/>
    <lineage>
        <taxon>Bacteria</taxon>
        <taxon>Bacillati</taxon>
        <taxon>Bacillota</taxon>
        <taxon>Clostridia</taxon>
        <taxon>Candidatus Pullichristensenella</taxon>
    </lineage>
</organism>
<protein>
    <submittedName>
        <fullName evidence="4">Dihydroxyacetone kinase subunit L</fullName>
    </submittedName>
</protein>
<dbReference type="InterPro" id="IPR050861">
    <property type="entry name" value="Dihydroxyacetone_Kinase"/>
</dbReference>
<dbReference type="GO" id="GO:0004371">
    <property type="term" value="F:glycerone kinase activity"/>
    <property type="evidence" value="ECO:0007669"/>
    <property type="project" value="InterPro"/>
</dbReference>
<gene>
    <name evidence="4" type="ORF">IAA52_07685</name>
</gene>
<evidence type="ECO:0000313" key="5">
    <source>
        <dbReference type="Proteomes" id="UP000824260"/>
    </source>
</evidence>
<accession>A0A9D1CX56</accession>
<dbReference type="InterPro" id="IPR036117">
    <property type="entry name" value="DhaL_dom_sf"/>
</dbReference>
<dbReference type="InterPro" id="IPR004007">
    <property type="entry name" value="DhaL_dom"/>
</dbReference>
<comment type="caution">
    <text evidence="4">The sequence shown here is derived from an EMBL/GenBank/DDBJ whole genome shotgun (WGS) entry which is preliminary data.</text>
</comment>
<evidence type="ECO:0000256" key="2">
    <source>
        <dbReference type="ARBA" id="ARBA00022777"/>
    </source>
</evidence>
<keyword evidence="2 4" id="KW-0418">Kinase</keyword>
<dbReference type="Pfam" id="PF02734">
    <property type="entry name" value="Dak2"/>
    <property type="match status" value="1"/>
</dbReference>
<dbReference type="PROSITE" id="PS51480">
    <property type="entry name" value="DHAL"/>
    <property type="match status" value="1"/>
</dbReference>
<keyword evidence="1" id="KW-0808">Transferase</keyword>
<reference evidence="4" key="2">
    <citation type="journal article" date="2021" name="PeerJ">
        <title>Extensive microbial diversity within the chicken gut microbiome revealed by metagenomics and culture.</title>
        <authorList>
            <person name="Gilroy R."/>
            <person name="Ravi A."/>
            <person name="Getino M."/>
            <person name="Pursley I."/>
            <person name="Horton D.L."/>
            <person name="Alikhan N.F."/>
            <person name="Baker D."/>
            <person name="Gharbi K."/>
            <person name="Hall N."/>
            <person name="Watson M."/>
            <person name="Adriaenssens E.M."/>
            <person name="Foster-Nyarko E."/>
            <person name="Jarju S."/>
            <person name="Secka A."/>
            <person name="Antonio M."/>
            <person name="Oren A."/>
            <person name="Chaudhuri R.R."/>
            <person name="La Ragione R."/>
            <person name="Hildebrand F."/>
            <person name="Pallen M.J."/>
        </authorList>
    </citation>
    <scope>NUCLEOTIDE SEQUENCE</scope>
    <source>
        <strain evidence="4">ChiSjej6B24-2974</strain>
    </source>
</reference>
<evidence type="ECO:0000256" key="1">
    <source>
        <dbReference type="ARBA" id="ARBA00022679"/>
    </source>
</evidence>
<dbReference type="Gene3D" id="1.25.40.340">
    <property type="match status" value="1"/>
</dbReference>
<dbReference type="PANTHER" id="PTHR28629:SF4">
    <property type="entry name" value="TRIOKINASE_FMN CYCLASE"/>
    <property type="match status" value="1"/>
</dbReference>
<name>A0A9D1CX56_9FIRM</name>
<dbReference type="SUPFAM" id="SSF101473">
    <property type="entry name" value="DhaL-like"/>
    <property type="match status" value="1"/>
</dbReference>
<dbReference type="AlphaFoldDB" id="A0A9D1CX56"/>
<proteinExistence type="predicted"/>
<evidence type="ECO:0000313" key="4">
    <source>
        <dbReference type="EMBL" id="HIQ82969.1"/>
    </source>
</evidence>
<evidence type="ECO:0000259" key="3">
    <source>
        <dbReference type="PROSITE" id="PS51480"/>
    </source>
</evidence>
<dbReference type="PANTHER" id="PTHR28629">
    <property type="entry name" value="TRIOKINASE/FMN CYCLASE"/>
    <property type="match status" value="1"/>
</dbReference>